<dbReference type="InterPro" id="IPR011053">
    <property type="entry name" value="Single_hybrid_motif"/>
</dbReference>
<proteinExistence type="predicted"/>
<dbReference type="Gene3D" id="2.40.50.100">
    <property type="match status" value="1"/>
</dbReference>
<reference evidence="2" key="2">
    <citation type="journal article" date="2014" name="ISME J.">
        <title>Microbial stratification in low pH oxic and suboxic macroscopic growths along an acid mine drainage.</title>
        <authorList>
            <person name="Mendez-Garcia C."/>
            <person name="Mesa V."/>
            <person name="Sprenger R.R."/>
            <person name="Richter M."/>
            <person name="Diez M.S."/>
            <person name="Solano J."/>
            <person name="Bargiela R."/>
            <person name="Golyshina O.V."/>
            <person name="Manteca A."/>
            <person name="Ramos J.L."/>
            <person name="Gallego J.R."/>
            <person name="Llorente I."/>
            <person name="Martins Dos Santos V.A."/>
            <person name="Jensen O.N."/>
            <person name="Pelaez A.I."/>
            <person name="Sanchez J."/>
            <person name="Ferrer M."/>
        </authorList>
    </citation>
    <scope>NUCLEOTIDE SEQUENCE</scope>
</reference>
<dbReference type="EMBL" id="AUZX01009858">
    <property type="protein sequence ID" value="EQD50345.1"/>
    <property type="molecule type" value="Genomic_DNA"/>
</dbReference>
<sequence>MIEMFKFKLPDIGEGVTEGEIIKWLLEEGQTVKKEQDMVEIMTD</sequence>
<feature type="domain" description="Lipoyl-binding" evidence="1">
    <location>
        <begin position="6"/>
        <end position="44"/>
    </location>
</feature>
<dbReference type="AlphaFoldDB" id="T1B7Z5"/>
<gene>
    <name evidence="2" type="ORF">B1A_13481</name>
</gene>
<reference evidence="2" key="1">
    <citation type="submission" date="2013-08" db="EMBL/GenBank/DDBJ databases">
        <authorList>
            <person name="Mendez C."/>
            <person name="Richter M."/>
            <person name="Ferrer M."/>
            <person name="Sanchez J."/>
        </authorList>
    </citation>
    <scope>NUCLEOTIDE SEQUENCE</scope>
</reference>
<accession>T1B7Z5</accession>
<evidence type="ECO:0000313" key="2">
    <source>
        <dbReference type="EMBL" id="EQD50345.1"/>
    </source>
</evidence>
<dbReference type="CDD" id="cd06849">
    <property type="entry name" value="lipoyl_domain"/>
    <property type="match status" value="1"/>
</dbReference>
<feature type="non-terminal residue" evidence="2">
    <location>
        <position position="44"/>
    </location>
</feature>
<name>T1B7Z5_9ZZZZ</name>
<dbReference type="SUPFAM" id="SSF51230">
    <property type="entry name" value="Single hybrid motif"/>
    <property type="match status" value="1"/>
</dbReference>
<protein>
    <submittedName>
        <fullName evidence="2">Biotin/lipoyl attachment domain protein</fullName>
    </submittedName>
</protein>
<dbReference type="InterPro" id="IPR000089">
    <property type="entry name" value="Biotin_lipoyl"/>
</dbReference>
<comment type="caution">
    <text evidence="2">The sequence shown here is derived from an EMBL/GenBank/DDBJ whole genome shotgun (WGS) entry which is preliminary data.</text>
</comment>
<dbReference type="Pfam" id="PF00364">
    <property type="entry name" value="Biotin_lipoyl"/>
    <property type="match status" value="1"/>
</dbReference>
<evidence type="ECO:0000259" key="1">
    <source>
        <dbReference type="Pfam" id="PF00364"/>
    </source>
</evidence>
<organism evidence="2">
    <name type="scientific">mine drainage metagenome</name>
    <dbReference type="NCBI Taxonomy" id="410659"/>
    <lineage>
        <taxon>unclassified sequences</taxon>
        <taxon>metagenomes</taxon>
        <taxon>ecological metagenomes</taxon>
    </lineage>
</organism>